<keyword evidence="2" id="KW-0614">Plasmid</keyword>
<name>A0A1Z4JT89_LEPBY</name>
<dbReference type="Proteomes" id="UP000217895">
    <property type="component" value="Plasmid Plasmid2 dna"/>
</dbReference>
<proteinExistence type="predicted"/>
<reference evidence="2 3" key="1">
    <citation type="submission" date="2017-06" db="EMBL/GenBank/DDBJ databases">
        <title>Genome sequencing of cyanobaciteial culture collection at National Institute for Environmental Studies (NIES).</title>
        <authorList>
            <person name="Hirose Y."/>
            <person name="Shimura Y."/>
            <person name="Fujisawa T."/>
            <person name="Nakamura Y."/>
            <person name="Kawachi M."/>
        </authorList>
    </citation>
    <scope>NUCLEOTIDE SEQUENCE [LARGE SCALE GENOMIC DNA]</scope>
    <source>
        <strain evidence="2 3">NIES-2135</strain>
        <plasmid evidence="3">Plasmid Plasmid2 dna</plasmid>
    </source>
</reference>
<accession>A0A1Z4JT89</accession>
<feature type="region of interest" description="Disordered" evidence="1">
    <location>
        <begin position="1"/>
        <end position="20"/>
    </location>
</feature>
<evidence type="ECO:0000313" key="2">
    <source>
        <dbReference type="EMBL" id="BAY59900.1"/>
    </source>
</evidence>
<keyword evidence="3" id="KW-1185">Reference proteome</keyword>
<dbReference type="EMBL" id="AP018205">
    <property type="protein sequence ID" value="BAY59900.1"/>
    <property type="molecule type" value="Genomic_DNA"/>
</dbReference>
<protein>
    <submittedName>
        <fullName evidence="2">Uncharacterized protein</fullName>
    </submittedName>
</protein>
<gene>
    <name evidence="2" type="ORF">NIES2135_67770</name>
</gene>
<organism evidence="2 3">
    <name type="scientific">Leptolyngbya boryana NIES-2135</name>
    <dbReference type="NCBI Taxonomy" id="1973484"/>
    <lineage>
        <taxon>Bacteria</taxon>
        <taxon>Bacillati</taxon>
        <taxon>Cyanobacteriota</taxon>
        <taxon>Cyanophyceae</taxon>
        <taxon>Leptolyngbyales</taxon>
        <taxon>Leptolyngbyaceae</taxon>
        <taxon>Leptolyngbya group</taxon>
        <taxon>Leptolyngbya</taxon>
    </lineage>
</organism>
<evidence type="ECO:0000256" key="1">
    <source>
        <dbReference type="SAM" id="MobiDB-lite"/>
    </source>
</evidence>
<dbReference type="AlphaFoldDB" id="A0A1Z4JT89"/>
<geneLocation type="plasmid" evidence="2">
    <name>plasmid2</name>
</geneLocation>
<evidence type="ECO:0000313" key="3">
    <source>
        <dbReference type="Proteomes" id="UP000217895"/>
    </source>
</evidence>
<sequence>MSDGITTILKPPTPETPETPEQDKLAEIAVRIRHRVGRMLIDIYEIGKELIAAREFFNGRGKTKDCIEWAVNETGLKRTTLYAAMATAKAFQPFESTNSKIFFESIDVRILNQISSTNAPKSAREEFVMRILNGEELTQEAVGEIISKHRRAIAVEADEKFMAQRNLIEPWGELKRLEDPEEEHPFFLVDRDGVAHWFRNYSDINKQYTEWKAHRLESQFEQVVELLQPHWSVKLAPARKRPERVVVDSQIPGVNKQFTIASPASLMRWWDQEGRAKTERLVANNPRTIAATSTELLTQLNLEKATCRDCRWHDSQHEGNQYGAWCGFYRDTLSFDRIHEMPLRCNQYRHESNTDPLPLVRTELPGETLILPIPQRPPTKVAVIPPNLLSDSQTQSSAFGEEQDSVAMPIQLDLDYWLQQIEALPDETLQVLEEQLEQITAAIARRKQTSRCQ</sequence>